<evidence type="ECO:0000256" key="1">
    <source>
        <dbReference type="ARBA" id="ARBA00004651"/>
    </source>
</evidence>
<feature type="transmembrane region" description="Helical" evidence="8">
    <location>
        <begin position="136"/>
        <end position="153"/>
    </location>
</feature>
<keyword evidence="6 8" id="KW-1133">Transmembrane helix</keyword>
<keyword evidence="4" id="KW-1003">Cell membrane</keyword>
<keyword evidence="10" id="KW-1185">Reference proteome</keyword>
<keyword evidence="7 8" id="KW-0472">Membrane</keyword>
<comment type="subcellular location">
    <subcellularLocation>
        <location evidence="1">Cell membrane</location>
        <topology evidence="1">Multi-pass membrane protein</topology>
    </subcellularLocation>
</comment>
<evidence type="ECO:0000313" key="10">
    <source>
        <dbReference type="Proteomes" id="UP000277871"/>
    </source>
</evidence>
<evidence type="ECO:0000256" key="3">
    <source>
        <dbReference type="ARBA" id="ARBA00022448"/>
    </source>
</evidence>
<evidence type="ECO:0000256" key="8">
    <source>
        <dbReference type="SAM" id="Phobius"/>
    </source>
</evidence>
<dbReference type="GO" id="GO:0005886">
    <property type="term" value="C:plasma membrane"/>
    <property type="evidence" value="ECO:0007669"/>
    <property type="project" value="UniProtKB-SubCell"/>
</dbReference>
<evidence type="ECO:0000256" key="6">
    <source>
        <dbReference type="ARBA" id="ARBA00022989"/>
    </source>
</evidence>
<proteinExistence type="inferred from homology"/>
<dbReference type="Pfam" id="PF03591">
    <property type="entry name" value="AzlC"/>
    <property type="match status" value="1"/>
</dbReference>
<evidence type="ECO:0000256" key="4">
    <source>
        <dbReference type="ARBA" id="ARBA00022475"/>
    </source>
</evidence>
<evidence type="ECO:0000256" key="5">
    <source>
        <dbReference type="ARBA" id="ARBA00022692"/>
    </source>
</evidence>
<keyword evidence="3" id="KW-0813">Transport</keyword>
<dbReference type="GO" id="GO:1903785">
    <property type="term" value="P:L-valine transmembrane transport"/>
    <property type="evidence" value="ECO:0007669"/>
    <property type="project" value="TreeGrafter"/>
</dbReference>
<keyword evidence="5 8" id="KW-0812">Transmembrane</keyword>
<dbReference type="PANTHER" id="PTHR34979">
    <property type="entry name" value="INNER MEMBRANE PROTEIN YGAZ"/>
    <property type="match status" value="1"/>
</dbReference>
<evidence type="ECO:0000256" key="7">
    <source>
        <dbReference type="ARBA" id="ARBA00023136"/>
    </source>
</evidence>
<evidence type="ECO:0000256" key="2">
    <source>
        <dbReference type="ARBA" id="ARBA00010735"/>
    </source>
</evidence>
<dbReference type="EMBL" id="RDEX01000001">
    <property type="protein sequence ID" value="RLY94550.1"/>
    <property type="molecule type" value="Genomic_DNA"/>
</dbReference>
<evidence type="ECO:0000313" key="9">
    <source>
        <dbReference type="EMBL" id="RLY94550.1"/>
    </source>
</evidence>
<gene>
    <name evidence="9" type="ORF">EAE32_05090</name>
</gene>
<accession>A0A3L9L6W0</accession>
<dbReference type="Proteomes" id="UP000277871">
    <property type="component" value="Unassembled WGS sequence"/>
</dbReference>
<name>A0A3L9L6W0_9MICC</name>
<feature type="transmembrane region" description="Helical" evidence="8">
    <location>
        <begin position="198"/>
        <end position="220"/>
    </location>
</feature>
<feature type="transmembrane region" description="Helical" evidence="8">
    <location>
        <begin position="20"/>
        <end position="43"/>
    </location>
</feature>
<feature type="transmembrane region" description="Helical" evidence="8">
    <location>
        <begin position="160"/>
        <end position="178"/>
    </location>
</feature>
<dbReference type="PANTHER" id="PTHR34979:SF1">
    <property type="entry name" value="INNER MEMBRANE PROTEIN YGAZ"/>
    <property type="match status" value="1"/>
</dbReference>
<dbReference type="AlphaFoldDB" id="A0A3L9L6W0"/>
<sequence>MNTEKGSLPWALRVTVPVAMGYLPLGMAFGAYSVSLGFAPYLAPLTALVVFAGSIEFLLVGFVAAGAGLAQIAVTTLLVNSRHVFYGFSYPTHLLHSPFAKFYGPYALTDEAYALISSGVHPTTQHQLLLVQGVSHFYWVFGAAVGAFAGGLVPESVDGFDFALTGLFSLLFVGAITATTQRSKILAAALLSIGVGLLLPRSLFLLGAMLCYAALCVLMVRRPRRTTMPRGAGKEA</sequence>
<reference evidence="9 10" key="1">
    <citation type="submission" date="2018-10" db="EMBL/GenBank/DDBJ databases">
        <title>Kocuria tytonicola, new bacteria from the preen glands of American barn owls (Tyto furcata).</title>
        <authorList>
            <person name="Braun M.S."/>
            <person name="Wang E."/>
            <person name="Zimmermann S."/>
            <person name="Boutin S."/>
            <person name="Wagner H."/>
            <person name="Wink M."/>
        </authorList>
    </citation>
    <scope>NUCLEOTIDE SEQUENCE [LARGE SCALE GENOMIC DNA]</scope>
    <source>
        <strain evidence="9 10">473</strain>
    </source>
</reference>
<protein>
    <submittedName>
        <fullName evidence="9">Branched-chain amino acid ABC transporter permease</fullName>
    </submittedName>
</protein>
<feature type="transmembrane region" description="Helical" evidence="8">
    <location>
        <begin position="55"/>
        <end position="79"/>
    </location>
</feature>
<dbReference type="InterPro" id="IPR011606">
    <property type="entry name" value="Brnchd-chn_aa_trnsp_permease"/>
</dbReference>
<dbReference type="RefSeq" id="WP_121864362.1">
    <property type="nucleotide sequence ID" value="NZ_RDEX01000001.1"/>
</dbReference>
<comment type="similarity">
    <text evidence="2">Belongs to the AzlC family.</text>
</comment>
<comment type="caution">
    <text evidence="9">The sequence shown here is derived from an EMBL/GenBank/DDBJ whole genome shotgun (WGS) entry which is preliminary data.</text>
</comment>
<organism evidence="9 10">
    <name type="scientific">Kocuria tytonicola</name>
    <dbReference type="NCBI Taxonomy" id="2055946"/>
    <lineage>
        <taxon>Bacteria</taxon>
        <taxon>Bacillati</taxon>
        <taxon>Actinomycetota</taxon>
        <taxon>Actinomycetes</taxon>
        <taxon>Micrococcales</taxon>
        <taxon>Micrococcaceae</taxon>
        <taxon>Kocuria</taxon>
    </lineage>
</organism>